<accession>A0A6L9S700</accession>
<gene>
    <name evidence="1" type="ORF">G1H10_13810</name>
</gene>
<dbReference type="EMBL" id="JAAGOA010000008">
    <property type="protein sequence ID" value="NEE01245.1"/>
    <property type="molecule type" value="Genomic_DNA"/>
</dbReference>
<comment type="caution">
    <text evidence="1">The sequence shown here is derived from an EMBL/GenBank/DDBJ whole genome shotgun (WGS) entry which is preliminary data.</text>
</comment>
<protein>
    <recommendedName>
        <fullName evidence="3">ABM domain-containing protein</fullName>
    </recommendedName>
</protein>
<evidence type="ECO:0000313" key="1">
    <source>
        <dbReference type="EMBL" id="NEE01245.1"/>
    </source>
</evidence>
<dbReference type="Proteomes" id="UP000475214">
    <property type="component" value="Unassembled WGS sequence"/>
</dbReference>
<name>A0A6L9S700_9ACTN</name>
<dbReference type="RefSeq" id="WP_163738467.1">
    <property type="nucleotide sequence ID" value="NZ_JAAGOA010000008.1"/>
</dbReference>
<keyword evidence="2" id="KW-1185">Reference proteome</keyword>
<dbReference type="AlphaFoldDB" id="A0A6L9S700"/>
<dbReference type="InterPro" id="IPR011008">
    <property type="entry name" value="Dimeric_a/b-barrel"/>
</dbReference>
<evidence type="ECO:0008006" key="3">
    <source>
        <dbReference type="Google" id="ProtNLM"/>
    </source>
</evidence>
<sequence length="201" mass="22502">MYVQVIEGRVGSEQALRAAMDAWREELAPGADGWLGATYGITDDGLFVGVVRFESEEAARHNSQRPEQDAWWREAARSFDSEVTFRDCTDVATLLEGGSDQAGFVQVLQGRVRDRDRLFALTEESASVLARERPEIIGATVAIDDEGIVTETVAFTSEAEAREGERKELGEEARRLLDEETALIEDIRYLDLREPWFASRS</sequence>
<proteinExistence type="predicted"/>
<dbReference type="SUPFAM" id="SSF54909">
    <property type="entry name" value="Dimeric alpha+beta barrel"/>
    <property type="match status" value="1"/>
</dbReference>
<evidence type="ECO:0000313" key="2">
    <source>
        <dbReference type="Proteomes" id="UP000475214"/>
    </source>
</evidence>
<organism evidence="1 2">
    <name type="scientific">Phytoactinopolyspora halotolerans</name>
    <dbReference type="NCBI Taxonomy" id="1981512"/>
    <lineage>
        <taxon>Bacteria</taxon>
        <taxon>Bacillati</taxon>
        <taxon>Actinomycetota</taxon>
        <taxon>Actinomycetes</taxon>
        <taxon>Jiangellales</taxon>
        <taxon>Jiangellaceae</taxon>
        <taxon>Phytoactinopolyspora</taxon>
    </lineage>
</organism>
<reference evidence="1 2" key="1">
    <citation type="submission" date="2020-02" db="EMBL/GenBank/DDBJ databases">
        <authorList>
            <person name="Li X.-J."/>
            <person name="Han X.-M."/>
        </authorList>
    </citation>
    <scope>NUCLEOTIDE SEQUENCE [LARGE SCALE GENOMIC DNA]</scope>
    <source>
        <strain evidence="1 2">CCTCC AB 2017055</strain>
    </source>
</reference>